<feature type="domain" description="DUF7872" evidence="2">
    <location>
        <begin position="302"/>
        <end position="521"/>
    </location>
</feature>
<accession>A0A5B0MUX9</accession>
<dbReference type="PANTHER" id="PTHR33339:SF1">
    <property type="entry name" value="LYSM DOMAIN-CONTAINING PROTEIN"/>
    <property type="match status" value="1"/>
</dbReference>
<evidence type="ECO:0000313" key="4">
    <source>
        <dbReference type="Proteomes" id="UP000324748"/>
    </source>
</evidence>
<dbReference type="EMBL" id="VSWC01000132">
    <property type="protein sequence ID" value="KAA1079570.1"/>
    <property type="molecule type" value="Genomic_DNA"/>
</dbReference>
<evidence type="ECO:0000256" key="1">
    <source>
        <dbReference type="SAM" id="Phobius"/>
    </source>
</evidence>
<sequence length="521" mass="56891">MYRNKSSLMRVLAPILTFCTLLILSTRPLIFAKTETSKSASPFELDPCGVNTANFSLTPELWQSAQMDQYIAKHPLTQNSTIADFAASLGMTNFFCGIGLDCAAGQICYPAIGKDYLILYAIQQWNNFMNQLYRVISSVTMMLSDTSAVMVTDFIPLGIKGDKTLFGYGVATLVFASIAMFTGPLVALFSPVKAISGAAVAAKDAQAAAKSAADAQHAAADAKTVPAAEAAIGVADTQSLRNFAGAHSGTSDFPHAPVTPKTQQELKNVLFSGRPAAPKRRWKRDLSLQHKSSHRLQKRGPPNILAYTRWSFLDIHLAKLRIRIQSFIAITVKTALSSPIYSDAGIAPIIMQGAFLAPNPTWESMVADTTKLANIVLLSELFVSLGFVATIGQDPCKFEGPRGAWGGNDVLSHCDEQGVMRSIVMVEGDKFEHRLRNANLLRDKYKYDVYDLVTRAADCQAKYGVYGANTAPTPVKDNSPCAFQLPVCDMTTPEVQRRLTEKHARKKHMAKICREEQKLPI</sequence>
<evidence type="ECO:0000259" key="2">
    <source>
        <dbReference type="Pfam" id="PF25278"/>
    </source>
</evidence>
<proteinExistence type="predicted"/>
<keyword evidence="1" id="KW-0472">Membrane</keyword>
<dbReference type="AlphaFoldDB" id="A0A5B0MUX9"/>
<keyword evidence="1" id="KW-1133">Transmembrane helix</keyword>
<comment type="caution">
    <text evidence="3">The sequence shown here is derived from an EMBL/GenBank/DDBJ whole genome shotgun (WGS) entry which is preliminary data.</text>
</comment>
<dbReference type="Proteomes" id="UP000324748">
    <property type="component" value="Unassembled WGS sequence"/>
</dbReference>
<reference evidence="3 4" key="1">
    <citation type="submission" date="2019-05" db="EMBL/GenBank/DDBJ databases">
        <title>Emergence of the Ug99 lineage of the wheat stem rust pathogen through somatic hybridization.</title>
        <authorList>
            <person name="Li F."/>
            <person name="Upadhyaya N.M."/>
            <person name="Sperschneider J."/>
            <person name="Matny O."/>
            <person name="Nguyen-Phuc H."/>
            <person name="Mago R."/>
            <person name="Raley C."/>
            <person name="Miller M.E."/>
            <person name="Silverstein K.A.T."/>
            <person name="Henningsen E."/>
            <person name="Hirsch C.D."/>
            <person name="Visser B."/>
            <person name="Pretorius Z.A."/>
            <person name="Steffenson B.J."/>
            <person name="Schwessinger B."/>
            <person name="Dodds P.N."/>
            <person name="Figueroa M."/>
        </authorList>
    </citation>
    <scope>NUCLEOTIDE SEQUENCE [LARGE SCALE GENOMIC DNA]</scope>
    <source>
        <strain evidence="3">21-0</strain>
    </source>
</reference>
<dbReference type="OrthoDB" id="2497877at2759"/>
<name>A0A5B0MUX9_PUCGR</name>
<evidence type="ECO:0000313" key="3">
    <source>
        <dbReference type="EMBL" id="KAA1079570.1"/>
    </source>
</evidence>
<keyword evidence="4" id="KW-1185">Reference proteome</keyword>
<dbReference type="PANTHER" id="PTHR33339">
    <property type="entry name" value="LYSM DOMAIN-CONTAINING PROTEIN"/>
    <property type="match status" value="1"/>
</dbReference>
<organism evidence="3 4">
    <name type="scientific">Puccinia graminis f. sp. tritici</name>
    <dbReference type="NCBI Taxonomy" id="56615"/>
    <lineage>
        <taxon>Eukaryota</taxon>
        <taxon>Fungi</taxon>
        <taxon>Dikarya</taxon>
        <taxon>Basidiomycota</taxon>
        <taxon>Pucciniomycotina</taxon>
        <taxon>Pucciniomycetes</taxon>
        <taxon>Pucciniales</taxon>
        <taxon>Pucciniaceae</taxon>
        <taxon>Puccinia</taxon>
    </lineage>
</organism>
<dbReference type="Pfam" id="PF25278">
    <property type="entry name" value="DUF7872"/>
    <property type="match status" value="1"/>
</dbReference>
<gene>
    <name evidence="3" type="ORF">PGT21_016292</name>
</gene>
<keyword evidence="1" id="KW-0812">Transmembrane</keyword>
<dbReference type="InterPro" id="IPR057194">
    <property type="entry name" value="DUF7872"/>
</dbReference>
<feature type="transmembrane region" description="Helical" evidence="1">
    <location>
        <begin position="165"/>
        <end position="189"/>
    </location>
</feature>
<protein>
    <recommendedName>
        <fullName evidence="2">DUF7872 domain-containing protein</fullName>
    </recommendedName>
</protein>